<accession>A0A7C8Z8G1</accession>
<proteinExistence type="predicted"/>
<dbReference type="AlphaFoldDB" id="A0A7C8Z8G1"/>
<protein>
    <submittedName>
        <fullName evidence="1">Uncharacterized protein</fullName>
    </submittedName>
</protein>
<evidence type="ECO:0000313" key="1">
    <source>
        <dbReference type="EMBL" id="MBA4637058.1"/>
    </source>
</evidence>
<reference evidence="1" key="2">
    <citation type="submission" date="2020-07" db="EMBL/GenBank/DDBJ databases">
        <authorList>
            <person name="Vera ALvarez R."/>
            <person name="Arias-Moreno D.M."/>
            <person name="Jimenez-Jacinto V."/>
            <person name="Jimenez-Bremont J.F."/>
            <person name="Swaminathan K."/>
            <person name="Moose S.P."/>
            <person name="Guerrero-Gonzalez M.L."/>
            <person name="Marino-Ramirez L."/>
            <person name="Landsman D."/>
            <person name="Rodriguez-Kessler M."/>
            <person name="Delgado-Sanchez P."/>
        </authorList>
    </citation>
    <scope>NUCLEOTIDE SEQUENCE</scope>
    <source>
        <tissue evidence="1">Cladode</tissue>
    </source>
</reference>
<sequence length="107" mass="12627">MMPHPLHNVIEKHIVDNKFHLFGSLNLRGQLQFCKLKPKKRKSNQNFNIFPLILIIPSRSPESPLFSVKIFIEICHAFIDLNGYLSFYRLKKLVTYYFSHPKQNKGN</sequence>
<organism evidence="1">
    <name type="scientific">Opuntia streptacantha</name>
    <name type="common">Prickly pear cactus</name>
    <name type="synonym">Opuntia cardona</name>
    <dbReference type="NCBI Taxonomy" id="393608"/>
    <lineage>
        <taxon>Eukaryota</taxon>
        <taxon>Viridiplantae</taxon>
        <taxon>Streptophyta</taxon>
        <taxon>Embryophyta</taxon>
        <taxon>Tracheophyta</taxon>
        <taxon>Spermatophyta</taxon>
        <taxon>Magnoliopsida</taxon>
        <taxon>eudicotyledons</taxon>
        <taxon>Gunneridae</taxon>
        <taxon>Pentapetalae</taxon>
        <taxon>Caryophyllales</taxon>
        <taxon>Cactineae</taxon>
        <taxon>Cactaceae</taxon>
        <taxon>Opuntioideae</taxon>
        <taxon>Opuntia</taxon>
    </lineage>
</organism>
<name>A0A7C8Z8G1_OPUST</name>
<reference evidence="1" key="1">
    <citation type="journal article" date="2013" name="J. Plant Res.">
        <title>Effect of fungi and light on seed germination of three Opuntia species from semiarid lands of central Mexico.</title>
        <authorList>
            <person name="Delgado-Sanchez P."/>
            <person name="Jimenez-Bremont J.F."/>
            <person name="Guerrero-Gonzalez Mde L."/>
            <person name="Flores J."/>
        </authorList>
    </citation>
    <scope>NUCLEOTIDE SEQUENCE</scope>
    <source>
        <tissue evidence="1">Cladode</tissue>
    </source>
</reference>
<dbReference type="EMBL" id="GISG01102767">
    <property type="protein sequence ID" value="MBA4637058.1"/>
    <property type="molecule type" value="Transcribed_RNA"/>
</dbReference>